<evidence type="ECO:0000313" key="2">
    <source>
        <dbReference type="Proteomes" id="UP001408356"/>
    </source>
</evidence>
<dbReference type="EMBL" id="JARVKF010000043">
    <property type="protein sequence ID" value="KAK9424329.1"/>
    <property type="molecule type" value="Genomic_DNA"/>
</dbReference>
<dbReference type="Proteomes" id="UP001408356">
    <property type="component" value="Unassembled WGS sequence"/>
</dbReference>
<gene>
    <name evidence="1" type="ORF">SUNI508_13740</name>
</gene>
<sequence>MSGHEDHPSLIHMSLQRKLPSDVIGTEVMQNVLERLMKEAVPRLLGASQVFTKLDLAEISLFKEERCA</sequence>
<protein>
    <submittedName>
        <fullName evidence="1">Uncharacterized protein</fullName>
    </submittedName>
</protein>
<organism evidence="1 2">
    <name type="scientific">Seiridium unicorne</name>
    <dbReference type="NCBI Taxonomy" id="138068"/>
    <lineage>
        <taxon>Eukaryota</taxon>
        <taxon>Fungi</taxon>
        <taxon>Dikarya</taxon>
        <taxon>Ascomycota</taxon>
        <taxon>Pezizomycotina</taxon>
        <taxon>Sordariomycetes</taxon>
        <taxon>Xylariomycetidae</taxon>
        <taxon>Amphisphaeriales</taxon>
        <taxon>Sporocadaceae</taxon>
        <taxon>Seiridium</taxon>
    </lineage>
</organism>
<proteinExistence type="predicted"/>
<name>A0ABR2VBU2_9PEZI</name>
<accession>A0ABR2VBU2</accession>
<comment type="caution">
    <text evidence="1">The sequence shown here is derived from an EMBL/GenBank/DDBJ whole genome shotgun (WGS) entry which is preliminary data.</text>
</comment>
<reference evidence="1 2" key="1">
    <citation type="journal article" date="2024" name="J. Plant Pathol.">
        <title>Sequence and assembly of the genome of Seiridium unicorne, isolate CBS 538.82, causal agent of cypress canker disease.</title>
        <authorList>
            <person name="Scali E."/>
            <person name="Rocca G.D."/>
            <person name="Danti R."/>
            <person name="Garbelotto M."/>
            <person name="Barberini S."/>
            <person name="Baroncelli R."/>
            <person name="Emiliani G."/>
        </authorList>
    </citation>
    <scope>NUCLEOTIDE SEQUENCE [LARGE SCALE GENOMIC DNA]</scope>
    <source>
        <strain evidence="1 2">BM-138-508</strain>
    </source>
</reference>
<keyword evidence="2" id="KW-1185">Reference proteome</keyword>
<evidence type="ECO:0000313" key="1">
    <source>
        <dbReference type="EMBL" id="KAK9424329.1"/>
    </source>
</evidence>